<dbReference type="EC" id="2.7.7.65" evidence="1"/>
<dbReference type="PROSITE" id="PS50113">
    <property type="entry name" value="PAC"/>
    <property type="match status" value="1"/>
</dbReference>
<dbReference type="InterPro" id="IPR013655">
    <property type="entry name" value="PAS_fold_3"/>
</dbReference>
<dbReference type="RefSeq" id="WP_073427364.1">
    <property type="nucleotide sequence ID" value="NZ_CADFGY010000001.1"/>
</dbReference>
<dbReference type="AlphaFoldDB" id="A0A1M6KA66"/>
<comment type="catalytic activity">
    <reaction evidence="2">
        <text>2 GTP = 3',3'-c-di-GMP + 2 diphosphate</text>
        <dbReference type="Rhea" id="RHEA:24898"/>
        <dbReference type="ChEBI" id="CHEBI:33019"/>
        <dbReference type="ChEBI" id="CHEBI:37565"/>
        <dbReference type="ChEBI" id="CHEBI:58805"/>
        <dbReference type="EC" id="2.7.7.65"/>
    </reaction>
</comment>
<dbReference type="STRING" id="169427.SAMN05192548_1003137"/>
<evidence type="ECO:0000313" key="5">
    <source>
        <dbReference type="EMBL" id="SHJ55822.1"/>
    </source>
</evidence>
<dbReference type="GO" id="GO:0052621">
    <property type="term" value="F:diguanylate cyclase activity"/>
    <property type="evidence" value="ECO:0007669"/>
    <property type="project" value="UniProtKB-EC"/>
</dbReference>
<evidence type="ECO:0000259" key="3">
    <source>
        <dbReference type="PROSITE" id="PS50113"/>
    </source>
</evidence>
<feature type="domain" description="PAC" evidence="3">
    <location>
        <begin position="109"/>
        <end position="161"/>
    </location>
</feature>
<dbReference type="InterPro" id="IPR050469">
    <property type="entry name" value="Diguanylate_Cyclase"/>
</dbReference>
<dbReference type="InterPro" id="IPR029787">
    <property type="entry name" value="Nucleotide_cyclase"/>
</dbReference>
<dbReference type="NCBIfam" id="TIGR00254">
    <property type="entry name" value="GGDEF"/>
    <property type="match status" value="1"/>
</dbReference>
<dbReference type="Gene3D" id="3.30.70.270">
    <property type="match status" value="1"/>
</dbReference>
<dbReference type="PANTHER" id="PTHR45138">
    <property type="entry name" value="REGULATORY COMPONENTS OF SENSORY TRANSDUCTION SYSTEM"/>
    <property type="match status" value="1"/>
</dbReference>
<dbReference type="PROSITE" id="PS50887">
    <property type="entry name" value="GGDEF"/>
    <property type="match status" value="1"/>
</dbReference>
<evidence type="ECO:0000259" key="4">
    <source>
        <dbReference type="PROSITE" id="PS50887"/>
    </source>
</evidence>
<name>A0A1M6KA66_9BURK</name>
<dbReference type="GO" id="GO:0005886">
    <property type="term" value="C:plasma membrane"/>
    <property type="evidence" value="ECO:0007669"/>
    <property type="project" value="TreeGrafter"/>
</dbReference>
<dbReference type="SUPFAM" id="SSF55073">
    <property type="entry name" value="Nucleotide cyclase"/>
    <property type="match status" value="1"/>
</dbReference>
<dbReference type="InterPro" id="IPR000014">
    <property type="entry name" value="PAS"/>
</dbReference>
<dbReference type="Pfam" id="PF00990">
    <property type="entry name" value="GGDEF"/>
    <property type="match status" value="1"/>
</dbReference>
<dbReference type="CDD" id="cd00130">
    <property type="entry name" value="PAS"/>
    <property type="match status" value="1"/>
</dbReference>
<dbReference type="InterPro" id="IPR000160">
    <property type="entry name" value="GGDEF_dom"/>
</dbReference>
<dbReference type="PANTHER" id="PTHR45138:SF9">
    <property type="entry name" value="DIGUANYLATE CYCLASE DGCM-RELATED"/>
    <property type="match status" value="1"/>
</dbReference>
<dbReference type="InterPro" id="IPR043128">
    <property type="entry name" value="Rev_trsase/Diguanyl_cyclase"/>
</dbReference>
<dbReference type="GO" id="GO:1902201">
    <property type="term" value="P:negative regulation of bacterial-type flagellum-dependent cell motility"/>
    <property type="evidence" value="ECO:0007669"/>
    <property type="project" value="TreeGrafter"/>
</dbReference>
<dbReference type="InterPro" id="IPR001610">
    <property type="entry name" value="PAC"/>
</dbReference>
<dbReference type="FunFam" id="3.30.70.270:FF:000001">
    <property type="entry name" value="Diguanylate cyclase domain protein"/>
    <property type="match status" value="1"/>
</dbReference>
<sequence length="338" mass="37304">MNSTDENSAAPGPDFLQHDTAPATAAVEGYLEHDAAVYRTLLESTKAIPWKIDWATMQFAYIGPQIEALLGWTPASWKTVQDWAARMHPDDRDKVVNFCVAQSKAGTDHEADYRALTSKGEYVWLRDVVHVVRDARGEVESLVGFMFDISERKKTEEKLAELQRELEALSFQDGLTGVGNRRQFDAVLHREWSAAKHHGAPLSLVMVDVDFFKSYNDYYGHVQGDACLKRIAAVLSAAVRPGDFVGRFGGEEFVLVLPNTGAEAARQVAERCRDRISAADIAHERSPFRQTVTASFGVGTMIPSEAADPIAFVNLVDSQLYLAKDNGRDCIAAVNRAG</sequence>
<dbReference type="OrthoDB" id="9813903at2"/>
<dbReference type="Gene3D" id="3.30.450.20">
    <property type="entry name" value="PAS domain"/>
    <property type="match status" value="1"/>
</dbReference>
<reference evidence="5 6" key="1">
    <citation type="submission" date="2016-11" db="EMBL/GenBank/DDBJ databases">
        <authorList>
            <person name="Jaros S."/>
            <person name="Januszkiewicz K."/>
            <person name="Wedrychowicz H."/>
        </authorList>
    </citation>
    <scope>NUCLEOTIDE SEQUENCE [LARGE SCALE GENOMIC DNA]</scope>
    <source>
        <strain evidence="5 6">LMG 20594</strain>
    </source>
</reference>
<dbReference type="InterPro" id="IPR000700">
    <property type="entry name" value="PAS-assoc_C"/>
</dbReference>
<dbReference type="GO" id="GO:0043709">
    <property type="term" value="P:cell adhesion involved in single-species biofilm formation"/>
    <property type="evidence" value="ECO:0007669"/>
    <property type="project" value="TreeGrafter"/>
</dbReference>
<dbReference type="Pfam" id="PF08447">
    <property type="entry name" value="PAS_3"/>
    <property type="match status" value="1"/>
</dbReference>
<protein>
    <recommendedName>
        <fullName evidence="1">diguanylate cyclase</fullName>
        <ecNumber evidence="1">2.7.7.65</ecNumber>
    </recommendedName>
</protein>
<proteinExistence type="predicted"/>
<evidence type="ECO:0000256" key="2">
    <source>
        <dbReference type="ARBA" id="ARBA00034247"/>
    </source>
</evidence>
<dbReference type="CDD" id="cd01949">
    <property type="entry name" value="GGDEF"/>
    <property type="match status" value="1"/>
</dbReference>
<accession>A0A1M6KA66</accession>
<dbReference type="InterPro" id="IPR035965">
    <property type="entry name" value="PAS-like_dom_sf"/>
</dbReference>
<gene>
    <name evidence="5" type="ORF">SAMN05192548_1003137</name>
</gene>
<feature type="domain" description="GGDEF" evidence="4">
    <location>
        <begin position="200"/>
        <end position="336"/>
    </location>
</feature>
<organism evidence="5 6">
    <name type="scientific">Paraburkholderia terricola</name>
    <dbReference type="NCBI Taxonomy" id="169427"/>
    <lineage>
        <taxon>Bacteria</taxon>
        <taxon>Pseudomonadati</taxon>
        <taxon>Pseudomonadota</taxon>
        <taxon>Betaproteobacteria</taxon>
        <taxon>Burkholderiales</taxon>
        <taxon>Burkholderiaceae</taxon>
        <taxon>Paraburkholderia</taxon>
    </lineage>
</organism>
<dbReference type="SMART" id="SM00267">
    <property type="entry name" value="GGDEF"/>
    <property type="match status" value="1"/>
</dbReference>
<evidence type="ECO:0000313" key="6">
    <source>
        <dbReference type="Proteomes" id="UP000184395"/>
    </source>
</evidence>
<dbReference type="SMART" id="SM00086">
    <property type="entry name" value="PAC"/>
    <property type="match status" value="1"/>
</dbReference>
<dbReference type="Proteomes" id="UP000184395">
    <property type="component" value="Unassembled WGS sequence"/>
</dbReference>
<dbReference type="SUPFAM" id="SSF55785">
    <property type="entry name" value="PYP-like sensor domain (PAS domain)"/>
    <property type="match status" value="1"/>
</dbReference>
<evidence type="ECO:0000256" key="1">
    <source>
        <dbReference type="ARBA" id="ARBA00012528"/>
    </source>
</evidence>
<dbReference type="NCBIfam" id="TIGR00229">
    <property type="entry name" value="sensory_box"/>
    <property type="match status" value="1"/>
</dbReference>
<dbReference type="EMBL" id="FRAB01000003">
    <property type="protein sequence ID" value="SHJ55822.1"/>
    <property type="molecule type" value="Genomic_DNA"/>
</dbReference>